<name>A4BHI2_9GAMM</name>
<comment type="caution">
    <text evidence="1">The sequence shown here is derived from an EMBL/GenBank/DDBJ whole genome shotgun (WGS) entry which is preliminary data.</text>
</comment>
<proteinExistence type="predicted"/>
<evidence type="ECO:0000313" key="2">
    <source>
        <dbReference type="Proteomes" id="UP000005953"/>
    </source>
</evidence>
<dbReference type="EMBL" id="AAOE01000021">
    <property type="protein sequence ID" value="EAR08380.1"/>
    <property type="molecule type" value="Genomic_DNA"/>
</dbReference>
<dbReference type="OrthoDB" id="5600793at2"/>
<dbReference type="InterPro" id="IPR021363">
    <property type="entry name" value="DUF2835"/>
</dbReference>
<accession>A4BHI2</accession>
<dbReference type="HOGENOM" id="CLU_185065_0_0_6"/>
<protein>
    <recommendedName>
        <fullName evidence="3">Topoisomerase II</fullName>
    </recommendedName>
</protein>
<dbReference type="Pfam" id="PF11197">
    <property type="entry name" value="DUF2835"/>
    <property type="match status" value="1"/>
</dbReference>
<dbReference type="RefSeq" id="WP_008043618.1">
    <property type="nucleotide sequence ID" value="NZ_CH724150.1"/>
</dbReference>
<dbReference type="AlphaFoldDB" id="A4BHI2"/>
<gene>
    <name evidence="1" type="ORF">MED297_16609</name>
</gene>
<sequence length="75" mass="8647">MSNQTLIVDLQISADDYLLHYQGHVKQVSCVSRDGRRVQFPTKILQPFVTRSGIHGVFAIEFDRENRFVSIKRLA</sequence>
<evidence type="ECO:0000313" key="1">
    <source>
        <dbReference type="EMBL" id="EAR08380.1"/>
    </source>
</evidence>
<evidence type="ECO:0008006" key="3">
    <source>
        <dbReference type="Google" id="ProtNLM"/>
    </source>
</evidence>
<organism evidence="1 2">
    <name type="scientific">Reinekea blandensis MED297</name>
    <dbReference type="NCBI Taxonomy" id="314283"/>
    <lineage>
        <taxon>Bacteria</taxon>
        <taxon>Pseudomonadati</taxon>
        <taxon>Pseudomonadota</taxon>
        <taxon>Gammaproteobacteria</taxon>
        <taxon>Oceanospirillales</taxon>
        <taxon>Saccharospirillaceae</taxon>
        <taxon>Reinekea</taxon>
    </lineage>
</organism>
<dbReference type="Proteomes" id="UP000005953">
    <property type="component" value="Unassembled WGS sequence"/>
</dbReference>
<dbReference type="STRING" id="314283.MED297_16609"/>
<reference evidence="1 2" key="1">
    <citation type="submission" date="2006-02" db="EMBL/GenBank/DDBJ databases">
        <authorList>
            <person name="Pinhassi J."/>
            <person name="Pedros-Alio C."/>
            <person name="Ferriera S."/>
            <person name="Johnson J."/>
            <person name="Kravitz S."/>
            <person name="Halpern A."/>
            <person name="Remington K."/>
            <person name="Beeson K."/>
            <person name="Tran B."/>
            <person name="Rogers Y.-H."/>
            <person name="Friedman R."/>
            <person name="Venter J.C."/>
        </authorList>
    </citation>
    <scope>NUCLEOTIDE SEQUENCE [LARGE SCALE GENOMIC DNA]</scope>
    <source>
        <strain evidence="1 2">MED297</strain>
    </source>
</reference>
<keyword evidence="2" id="KW-1185">Reference proteome</keyword>